<dbReference type="AlphaFoldDB" id="A0A9P4MAD0"/>
<feature type="region of interest" description="Disordered" evidence="1">
    <location>
        <begin position="685"/>
        <end position="706"/>
    </location>
</feature>
<dbReference type="InterPro" id="IPR021514">
    <property type="entry name" value="DUF3176"/>
</dbReference>
<evidence type="ECO:0000256" key="2">
    <source>
        <dbReference type="SAM" id="Phobius"/>
    </source>
</evidence>
<keyword evidence="2" id="KW-0812">Transmembrane</keyword>
<accession>A0A9P4MAD0</accession>
<keyword evidence="4" id="KW-1185">Reference proteome</keyword>
<comment type="caution">
    <text evidence="3">The sequence shown here is derived from an EMBL/GenBank/DDBJ whole genome shotgun (WGS) entry which is preliminary data.</text>
</comment>
<dbReference type="PANTHER" id="PTHR35394">
    <property type="entry name" value="DUF3176 DOMAIN-CONTAINING PROTEIN"/>
    <property type="match status" value="1"/>
</dbReference>
<feature type="transmembrane region" description="Helical" evidence="2">
    <location>
        <begin position="213"/>
        <end position="236"/>
    </location>
</feature>
<keyword evidence="2" id="KW-0472">Membrane</keyword>
<dbReference type="Pfam" id="PF11374">
    <property type="entry name" value="DUF3176"/>
    <property type="match status" value="1"/>
</dbReference>
<organism evidence="3 4">
    <name type="scientific">Rhizodiscina lignyota</name>
    <dbReference type="NCBI Taxonomy" id="1504668"/>
    <lineage>
        <taxon>Eukaryota</taxon>
        <taxon>Fungi</taxon>
        <taxon>Dikarya</taxon>
        <taxon>Ascomycota</taxon>
        <taxon>Pezizomycotina</taxon>
        <taxon>Dothideomycetes</taxon>
        <taxon>Pleosporomycetidae</taxon>
        <taxon>Aulographales</taxon>
        <taxon>Rhizodiscinaceae</taxon>
        <taxon>Rhizodiscina</taxon>
    </lineage>
</organism>
<feature type="transmembrane region" description="Helical" evidence="2">
    <location>
        <begin position="599"/>
        <end position="617"/>
    </location>
</feature>
<name>A0A9P4MAD0_9PEZI</name>
<feature type="region of interest" description="Disordered" evidence="1">
    <location>
        <begin position="53"/>
        <end position="84"/>
    </location>
</feature>
<keyword evidence="2" id="KW-1133">Transmembrane helix</keyword>
<dbReference type="Proteomes" id="UP000799772">
    <property type="component" value="Unassembled WGS sequence"/>
</dbReference>
<dbReference type="PANTHER" id="PTHR35394:SF5">
    <property type="entry name" value="DUF3176 DOMAIN-CONTAINING PROTEIN"/>
    <property type="match status" value="1"/>
</dbReference>
<reference evidence="3" key="1">
    <citation type="journal article" date="2020" name="Stud. Mycol.">
        <title>101 Dothideomycetes genomes: a test case for predicting lifestyles and emergence of pathogens.</title>
        <authorList>
            <person name="Haridas S."/>
            <person name="Albert R."/>
            <person name="Binder M."/>
            <person name="Bloem J."/>
            <person name="Labutti K."/>
            <person name="Salamov A."/>
            <person name="Andreopoulos B."/>
            <person name="Baker S."/>
            <person name="Barry K."/>
            <person name="Bills G."/>
            <person name="Bluhm B."/>
            <person name="Cannon C."/>
            <person name="Castanera R."/>
            <person name="Culley D."/>
            <person name="Daum C."/>
            <person name="Ezra D."/>
            <person name="Gonzalez J."/>
            <person name="Henrissat B."/>
            <person name="Kuo A."/>
            <person name="Liang C."/>
            <person name="Lipzen A."/>
            <person name="Lutzoni F."/>
            <person name="Magnuson J."/>
            <person name="Mondo S."/>
            <person name="Nolan M."/>
            <person name="Ohm R."/>
            <person name="Pangilinan J."/>
            <person name="Park H.-J."/>
            <person name="Ramirez L."/>
            <person name="Alfaro M."/>
            <person name="Sun H."/>
            <person name="Tritt A."/>
            <person name="Yoshinaga Y."/>
            <person name="Zwiers L.-H."/>
            <person name="Turgeon B."/>
            <person name="Goodwin S."/>
            <person name="Spatafora J."/>
            <person name="Crous P."/>
            <person name="Grigoriev I."/>
        </authorList>
    </citation>
    <scope>NUCLEOTIDE SEQUENCE</scope>
    <source>
        <strain evidence="3">CBS 133067</strain>
    </source>
</reference>
<dbReference type="OrthoDB" id="5242705at2759"/>
<dbReference type="EMBL" id="ML978124">
    <property type="protein sequence ID" value="KAF2100257.1"/>
    <property type="molecule type" value="Genomic_DNA"/>
</dbReference>
<sequence>MSNIPLDEKDGDSALDPLKAPDAISGHSNIGYIVSNFSNVDTLRGCDPAAVDHRSNLPTSSQNLLRDDITPPGTEPFENSNGSERAPHTVWATLRAWGLEICTWALGTGALLAIIILLAHFNDRPLEQWKSKVEFNTVVSVLSQVATPALLVSVQSCLGQLKWIRYRKRTALTALEVFDKASRGPQGSFELLWDIICPINILRSPRFSRVGRLHYSHLPALGALITLLMLAFQPFVQQSIKTPTSRQIEFYGGTVEIPRAINYQITVDQTELPFIRNTAAQDIGVAMEAAINDGLGKDTNSISQVTGDCWSQNCTFNPYTSLAFCSTVEDVSPTIITNCSIQNPNITTNCWYTLKALNNSVENTAEHGQPPSFDCGADLDTFIVSSVGRGTLGSGLNFSTESAEMVKIYVIYATNESLTNVGNEHNPVCNGAALAALQGSIHLCLQTFQTNITDGITHTRIVERHNGQNWSVSHFGNDGDTFTNHVSGDTTTFTTDANALNSLGDYLAKVVFSGSANLALQFGGDNLVDAGLGQFLLYDFVGKDLKSLSRNPSIDNFKARLNNVTVAMTNALREQTENGGTNPVSGIAYTSKQYRQIDFPWLIIPGVIWVLTTWLLIATMIRTGQRRVPLWKSSPLALLSSPKLLDGSDSLKGMEADAKNINVQLQKEGGNWQLEKVNGSRSSGFALSNLPGNGHDGTMRSRQSNG</sequence>
<proteinExistence type="predicted"/>
<evidence type="ECO:0000313" key="3">
    <source>
        <dbReference type="EMBL" id="KAF2100257.1"/>
    </source>
</evidence>
<evidence type="ECO:0000313" key="4">
    <source>
        <dbReference type="Proteomes" id="UP000799772"/>
    </source>
</evidence>
<feature type="transmembrane region" description="Helical" evidence="2">
    <location>
        <begin position="101"/>
        <end position="121"/>
    </location>
</feature>
<evidence type="ECO:0000256" key="1">
    <source>
        <dbReference type="SAM" id="MobiDB-lite"/>
    </source>
</evidence>
<gene>
    <name evidence="3" type="ORF">NA57DRAFT_73867</name>
</gene>
<feature type="region of interest" description="Disordered" evidence="1">
    <location>
        <begin position="1"/>
        <end position="20"/>
    </location>
</feature>
<feature type="compositionally biased region" description="Basic and acidic residues" evidence="1">
    <location>
        <begin position="1"/>
        <end position="12"/>
    </location>
</feature>
<feature type="transmembrane region" description="Helical" evidence="2">
    <location>
        <begin position="141"/>
        <end position="161"/>
    </location>
</feature>
<protein>
    <submittedName>
        <fullName evidence="3">Uncharacterized protein</fullName>
    </submittedName>
</protein>